<organism evidence="5 6">
    <name type="scientific">Vibrio ishigakensis</name>
    <dbReference type="NCBI Taxonomy" id="1481914"/>
    <lineage>
        <taxon>Bacteria</taxon>
        <taxon>Pseudomonadati</taxon>
        <taxon>Pseudomonadota</taxon>
        <taxon>Gammaproteobacteria</taxon>
        <taxon>Vibrionales</taxon>
        <taxon>Vibrionaceae</taxon>
        <taxon>Vibrio</taxon>
    </lineage>
</organism>
<keyword evidence="2" id="KW-0238">DNA-binding</keyword>
<evidence type="ECO:0000256" key="2">
    <source>
        <dbReference type="ARBA" id="ARBA00023125"/>
    </source>
</evidence>
<evidence type="ECO:0000256" key="1">
    <source>
        <dbReference type="ARBA" id="ARBA00023015"/>
    </source>
</evidence>
<dbReference type="GO" id="GO:0000976">
    <property type="term" value="F:transcription cis-regulatory region binding"/>
    <property type="evidence" value="ECO:0007669"/>
    <property type="project" value="TreeGrafter"/>
</dbReference>
<dbReference type="Pfam" id="PF12833">
    <property type="entry name" value="HTH_18"/>
    <property type="match status" value="1"/>
</dbReference>
<keyword evidence="6" id="KW-1185">Reference proteome</keyword>
<dbReference type="Proteomes" id="UP000031671">
    <property type="component" value="Unassembled WGS sequence"/>
</dbReference>
<dbReference type="SUPFAM" id="SSF46689">
    <property type="entry name" value="Homeodomain-like"/>
    <property type="match status" value="1"/>
</dbReference>
<dbReference type="InterPro" id="IPR018060">
    <property type="entry name" value="HTH_AraC"/>
</dbReference>
<dbReference type="GO" id="GO:0005829">
    <property type="term" value="C:cytosol"/>
    <property type="evidence" value="ECO:0007669"/>
    <property type="project" value="TreeGrafter"/>
</dbReference>
<dbReference type="EMBL" id="BBRZ01000064">
    <property type="protein sequence ID" value="GAM57781.1"/>
    <property type="molecule type" value="Genomic_DNA"/>
</dbReference>
<dbReference type="RefSeq" id="WP_261836417.1">
    <property type="nucleotide sequence ID" value="NZ_AP024882.1"/>
</dbReference>
<sequence>MIRIPIVKKLTASYFIDVFTKEVRDNASLLNSSQVSTALDTSMAQYIPQSVFSRYLYQVLEELGSKRFIELVNSECLNLVEGLLTHNKGLDFLASYSMHNRIHCDYEGERAVVSMASSYPLAKQTQLNLADEIMAVYFVMYAIQKQIKGSPSPFGIRLQSPNTPLLDSLDLNVPLYLEHDATQIVFDKGATDIKALVDSFNALEPMSLSENIELAIESYIGRTAYSFEEYCELLEIHPRAMQRYLKEEGVTFRELKEKQNIKFAKRVLKEYEFSVHDVAIHLGYSAPSQFIRAFKRLEGTTPLQWLKQQA</sequence>
<evidence type="ECO:0000256" key="3">
    <source>
        <dbReference type="ARBA" id="ARBA00023163"/>
    </source>
</evidence>
<dbReference type="Gene3D" id="1.10.10.60">
    <property type="entry name" value="Homeodomain-like"/>
    <property type="match status" value="1"/>
</dbReference>
<accession>A0A0B8NV28</accession>
<dbReference type="SMART" id="SM00342">
    <property type="entry name" value="HTH_ARAC"/>
    <property type="match status" value="1"/>
</dbReference>
<reference evidence="5 6" key="2">
    <citation type="submission" date="2015-01" db="EMBL/GenBank/DDBJ databases">
        <authorList>
            <consortium name="NBRP consortium"/>
            <person name="Sawabe T."/>
            <person name="Meirelles P."/>
            <person name="Feng G."/>
            <person name="Sayaka M."/>
            <person name="Hattori M."/>
            <person name="Ohkuma M."/>
        </authorList>
    </citation>
    <scope>NUCLEOTIDE SEQUENCE [LARGE SCALE GENOMIC DNA]</scope>
    <source>
        <strain evidence="6">JCM 19231</strain>
    </source>
</reference>
<evidence type="ECO:0000313" key="5">
    <source>
        <dbReference type="EMBL" id="GAM57781.1"/>
    </source>
</evidence>
<gene>
    <name evidence="5" type="ORF">JCM19231_4193</name>
</gene>
<keyword evidence="1" id="KW-0805">Transcription regulation</keyword>
<comment type="caution">
    <text evidence="5">The sequence shown here is derived from an EMBL/GenBank/DDBJ whole genome shotgun (WGS) entry which is preliminary data.</text>
</comment>
<evidence type="ECO:0000313" key="6">
    <source>
        <dbReference type="Proteomes" id="UP000031671"/>
    </source>
</evidence>
<dbReference type="PROSITE" id="PS01124">
    <property type="entry name" value="HTH_ARAC_FAMILY_2"/>
    <property type="match status" value="1"/>
</dbReference>
<dbReference type="PANTHER" id="PTHR47894">
    <property type="entry name" value="HTH-TYPE TRANSCRIPTIONAL REGULATOR GADX"/>
    <property type="match status" value="1"/>
</dbReference>
<keyword evidence="3" id="KW-0804">Transcription</keyword>
<dbReference type="PANTHER" id="PTHR47894:SF4">
    <property type="entry name" value="HTH-TYPE TRANSCRIPTIONAL REGULATOR GADX"/>
    <property type="match status" value="1"/>
</dbReference>
<feature type="domain" description="HTH araC/xylS-type" evidence="4">
    <location>
        <begin position="210"/>
        <end position="308"/>
    </location>
</feature>
<evidence type="ECO:0000259" key="4">
    <source>
        <dbReference type="PROSITE" id="PS01124"/>
    </source>
</evidence>
<name>A0A0B8NV28_9VIBR</name>
<dbReference type="GO" id="GO:0003700">
    <property type="term" value="F:DNA-binding transcription factor activity"/>
    <property type="evidence" value="ECO:0007669"/>
    <property type="project" value="InterPro"/>
</dbReference>
<proteinExistence type="predicted"/>
<reference evidence="5 6" key="1">
    <citation type="submission" date="2015-01" db="EMBL/GenBank/DDBJ databases">
        <title>Vibrio sp. C1 JCM 19231 whole genome shotgun sequence.</title>
        <authorList>
            <person name="Sawabe T."/>
            <person name="Meirelles P."/>
            <person name="Feng G."/>
            <person name="Sayaka M."/>
            <person name="Hattori M."/>
            <person name="Ohkuma M."/>
        </authorList>
    </citation>
    <scope>NUCLEOTIDE SEQUENCE [LARGE SCALE GENOMIC DNA]</scope>
    <source>
        <strain evidence="6">JCM 19231</strain>
    </source>
</reference>
<dbReference type="AlphaFoldDB" id="A0A0B8NV28"/>
<protein>
    <submittedName>
        <fullName evidence="5">Transcriptional regulator, araC family</fullName>
    </submittedName>
</protein>
<dbReference type="InterPro" id="IPR009057">
    <property type="entry name" value="Homeodomain-like_sf"/>
</dbReference>